<feature type="domain" description="ISXO2-like transposase" evidence="1">
    <location>
        <begin position="127"/>
        <end position="275"/>
    </location>
</feature>
<dbReference type="InterPro" id="IPR024442">
    <property type="entry name" value="Transposase_Zn_ribbon"/>
</dbReference>
<dbReference type="EMBL" id="BMJC01000004">
    <property type="protein sequence ID" value="GGB12200.1"/>
    <property type="molecule type" value="Genomic_DNA"/>
</dbReference>
<reference evidence="2" key="1">
    <citation type="journal article" date="2014" name="Int. J. Syst. Evol. Microbiol.">
        <title>Complete genome sequence of Corynebacterium casei LMG S-19264T (=DSM 44701T), isolated from a smear-ripened cheese.</title>
        <authorList>
            <consortium name="US DOE Joint Genome Institute (JGI-PGF)"/>
            <person name="Walter F."/>
            <person name="Albersmeier A."/>
            <person name="Kalinowski J."/>
            <person name="Ruckert C."/>
        </authorList>
    </citation>
    <scope>NUCLEOTIDE SEQUENCE</scope>
    <source>
        <strain evidence="2">CGMCC 1.15448</strain>
    </source>
</reference>
<dbReference type="RefSeq" id="WP_188934975.1">
    <property type="nucleotide sequence ID" value="NZ_BMJC01000004.1"/>
</dbReference>
<organism evidence="2 3">
    <name type="scientific">Puia dinghuensis</name>
    <dbReference type="NCBI Taxonomy" id="1792502"/>
    <lineage>
        <taxon>Bacteria</taxon>
        <taxon>Pseudomonadati</taxon>
        <taxon>Bacteroidota</taxon>
        <taxon>Chitinophagia</taxon>
        <taxon>Chitinophagales</taxon>
        <taxon>Chitinophagaceae</taxon>
        <taxon>Puia</taxon>
    </lineage>
</organism>
<reference evidence="2" key="2">
    <citation type="submission" date="2020-09" db="EMBL/GenBank/DDBJ databases">
        <authorList>
            <person name="Sun Q."/>
            <person name="Zhou Y."/>
        </authorList>
    </citation>
    <scope>NUCLEOTIDE SEQUENCE</scope>
    <source>
        <strain evidence="2">CGMCC 1.15448</strain>
    </source>
</reference>
<dbReference type="NCBIfam" id="NF033547">
    <property type="entry name" value="transpos_IS1595"/>
    <property type="match status" value="1"/>
</dbReference>
<gene>
    <name evidence="2" type="ORF">GCM10011511_39780</name>
</gene>
<dbReference type="InterPro" id="IPR053164">
    <property type="entry name" value="IS1016-like_transposase"/>
</dbReference>
<name>A0A8J2XUT7_9BACT</name>
<evidence type="ECO:0000259" key="1">
    <source>
        <dbReference type="SMART" id="SM01126"/>
    </source>
</evidence>
<dbReference type="Pfam" id="PF12760">
    <property type="entry name" value="Zn_ribbon_IS1595"/>
    <property type="match status" value="1"/>
</dbReference>
<dbReference type="Pfam" id="PF12762">
    <property type="entry name" value="DDE_Tnp_IS1595"/>
    <property type="match status" value="1"/>
</dbReference>
<evidence type="ECO:0000313" key="3">
    <source>
        <dbReference type="Proteomes" id="UP000607559"/>
    </source>
</evidence>
<dbReference type="Proteomes" id="UP000607559">
    <property type="component" value="Unassembled WGS sequence"/>
</dbReference>
<comment type="caution">
    <text evidence="2">The sequence shown here is derived from an EMBL/GenBank/DDBJ whole genome shotgun (WGS) entry which is preliminary data.</text>
</comment>
<dbReference type="SMART" id="SM01126">
    <property type="entry name" value="DDE_Tnp_IS1595"/>
    <property type="match status" value="1"/>
</dbReference>
<evidence type="ECO:0000313" key="2">
    <source>
        <dbReference type="EMBL" id="GGB12200.1"/>
    </source>
</evidence>
<dbReference type="PANTHER" id="PTHR47163:SF2">
    <property type="entry name" value="SI:DKEY-17M8.2"/>
    <property type="match status" value="1"/>
</dbReference>
<protein>
    <submittedName>
        <fullName evidence="2">DDE transposase</fullName>
    </submittedName>
</protein>
<sequence length="320" mass="36511">MPTFKNLKDLMVKFQDEQGCRDYLVQHRWGGKPICPYCGSDKSYRIENGKRFKCGNKECHKKYSVTVGTVAEDSNIPLSTWFAAIYIITSHKKGISSIQLGKDLGIPQKTAWFLLHRIREALREKGTLLLTKEVQADETYIGGLELNKHASKRVGKEEAAELKTAVVGLQETGGKIVTKATQWVTKTVVTNMILDHVEKPSTLVTDAASVYRKVGKKYNHVVVNHTEGEYVQNGYHINGLENYWSILKRGIYGIYHQVSRKHLQRYCDEFSFRFNSRKIGESERFGLTLCRLEGHMPYKTLIAKQKDHGIGKEIEETPEE</sequence>
<dbReference type="InterPro" id="IPR024445">
    <property type="entry name" value="Tnp_ISXO2-like"/>
</dbReference>
<accession>A0A8J2XUT7</accession>
<keyword evidence="3" id="KW-1185">Reference proteome</keyword>
<dbReference type="AlphaFoldDB" id="A0A8J2XUT7"/>
<proteinExistence type="predicted"/>
<dbReference type="PANTHER" id="PTHR47163">
    <property type="entry name" value="DDE_TNP_IS1595 DOMAIN-CONTAINING PROTEIN"/>
    <property type="match status" value="1"/>
</dbReference>